<evidence type="ECO:0000259" key="3">
    <source>
        <dbReference type="Pfam" id="PF08585"/>
    </source>
</evidence>
<feature type="compositionally biased region" description="Basic and acidic residues" evidence="2">
    <location>
        <begin position="443"/>
        <end position="463"/>
    </location>
</feature>
<dbReference type="Pfam" id="PF08585">
    <property type="entry name" value="RMI1_N_C"/>
    <property type="match status" value="1"/>
</dbReference>
<evidence type="ECO:0000256" key="2">
    <source>
        <dbReference type="SAM" id="MobiDB-lite"/>
    </source>
</evidence>
<dbReference type="EnsemblMetazoa" id="CJA11963.1">
    <property type="protein sequence ID" value="CJA11963.1"/>
    <property type="gene ID" value="WBGene00131167"/>
</dbReference>
<protein>
    <submittedName>
        <fullName evidence="5">DUF1767 domain-containing protein</fullName>
    </submittedName>
</protein>
<dbReference type="SMART" id="SM01161">
    <property type="entry name" value="DUF1767"/>
    <property type="match status" value="1"/>
</dbReference>
<dbReference type="GO" id="GO:0016604">
    <property type="term" value="C:nuclear body"/>
    <property type="evidence" value="ECO:0007669"/>
    <property type="project" value="TreeGrafter"/>
</dbReference>
<evidence type="ECO:0000313" key="6">
    <source>
        <dbReference type="Proteomes" id="UP000005237"/>
    </source>
</evidence>
<sequence>MKDDDEIDRLGEILAKKHYTLKKEWLKTCVEFLEVRLGEKLQSTEQLMHLVIHQFLNSEISTTLSPVMNIPTGAVKVFIVKKMIFQMTSYLNVSKSVYEQLTECTQSNDDLKWFHGGFSKFQDDEENGEKDTLADQNNNKEMSWKKTEKKRGILKLELTDGVNKVKGLELEEIFDEKLLIPGVKIMLTGKVKCRRGTLLLDKSNCQILGGQVDSLKFDKIKQWSELLKIDLNAEKNRRKESLEKAAENLVTAKQKRLAQKSLNQSSISPFLVKTDRKTGETTQNPILPKATSFDENDMDCSEIAEIAPVQEPTPQPPELAENDPILDQRKGTKKLVAPAPKLTAPPPKMAALKINDHLKIQEKRHLEKTVSNSFDEYDMGCSGIAPVREPTPEPPENAYYDPILDQFTWNLDQRKATEKLVAPTPKLTAPPSKIIAPKITDQLKRQEERNLQKTVEMKTDRKTGKTRQNPTSFDENDMDCTEDAPVQEPTREPHENADYDPILEEFTWNSDNRKGPKKLVALPPKFAAPKIVEHPKRQEERNLEKTVEDWTFTSANSFSSSVDPEKVEKIEKLDENTKYSKYFRKPPVKQLPEQLLTKDDISEPPRAPKVSAASKMTPWETTEQAAKKKQQKSDYEWDRKGSEEEDFLSKKSMVLPSCFLTETTDRHDLDSRQKSAEIAKTIHGPRRLQVEEQIHKEKLRNAEKMVRNSPKGKITAHFSSVKVIRGTRTK</sequence>
<feature type="compositionally biased region" description="Basic and acidic residues" evidence="2">
    <location>
        <begin position="631"/>
        <end position="642"/>
    </location>
</feature>
<proteinExistence type="inferred from homology"/>
<feature type="region of interest" description="Disordered" evidence="2">
    <location>
        <begin position="443"/>
        <end position="496"/>
    </location>
</feature>
<dbReference type="PANTHER" id="PTHR14790">
    <property type="entry name" value="RECQ-MEDIATED GENOME INSTABILITY PROTEIN 1 RMI1"/>
    <property type="match status" value="1"/>
</dbReference>
<evidence type="ECO:0000259" key="4">
    <source>
        <dbReference type="Pfam" id="PF21000"/>
    </source>
</evidence>
<dbReference type="GO" id="GO:0000724">
    <property type="term" value="P:double-strand break repair via homologous recombination"/>
    <property type="evidence" value="ECO:0007669"/>
    <property type="project" value="TreeGrafter"/>
</dbReference>
<organism evidence="5 6">
    <name type="scientific">Caenorhabditis japonica</name>
    <dbReference type="NCBI Taxonomy" id="281687"/>
    <lineage>
        <taxon>Eukaryota</taxon>
        <taxon>Metazoa</taxon>
        <taxon>Ecdysozoa</taxon>
        <taxon>Nematoda</taxon>
        <taxon>Chromadorea</taxon>
        <taxon>Rhabditida</taxon>
        <taxon>Rhabditina</taxon>
        <taxon>Rhabditomorpha</taxon>
        <taxon>Rhabditoidea</taxon>
        <taxon>Rhabditidae</taxon>
        <taxon>Peloderinae</taxon>
        <taxon>Caenorhabditis</taxon>
    </lineage>
</organism>
<evidence type="ECO:0000313" key="5">
    <source>
        <dbReference type="EnsemblMetazoa" id="CJA11963.1"/>
    </source>
</evidence>
<dbReference type="PANTHER" id="PTHR14790:SF18">
    <property type="entry name" value="RECQ-MEDIATED GENOME INSTABILITY PROTEIN 1 HOMOLOG"/>
    <property type="match status" value="1"/>
</dbReference>
<feature type="region of interest" description="Disordered" evidence="2">
    <location>
        <begin position="590"/>
        <end position="648"/>
    </location>
</feature>
<comment type="similarity">
    <text evidence="1">Belongs to the RMI1 family.</text>
</comment>
<keyword evidence="6" id="KW-1185">Reference proteome</keyword>
<dbReference type="Gene3D" id="2.40.50.770">
    <property type="entry name" value="RecQ-mediated genome instability protein Rmi1, C-terminal domain"/>
    <property type="match status" value="1"/>
</dbReference>
<evidence type="ECO:0000256" key="1">
    <source>
        <dbReference type="ARBA" id="ARBA00006395"/>
    </source>
</evidence>
<dbReference type="InterPro" id="IPR013894">
    <property type="entry name" value="RMI1_OB"/>
</dbReference>
<reference evidence="5" key="2">
    <citation type="submission" date="2022-06" db="UniProtKB">
        <authorList>
            <consortium name="EnsemblMetazoa"/>
        </authorList>
    </citation>
    <scope>IDENTIFICATION</scope>
    <source>
        <strain evidence="5">DF5081</strain>
    </source>
</reference>
<dbReference type="InterPro" id="IPR042470">
    <property type="entry name" value="RMI1_N_C_sf"/>
</dbReference>
<reference evidence="6" key="1">
    <citation type="submission" date="2010-08" db="EMBL/GenBank/DDBJ databases">
        <authorList>
            <consortium name="Caenorhabditis japonica Sequencing Consortium"/>
            <person name="Wilson R.K."/>
        </authorList>
    </citation>
    <scope>NUCLEOTIDE SEQUENCE [LARGE SCALE GENOMIC DNA]</scope>
    <source>
        <strain evidence="6">DF5081</strain>
    </source>
</reference>
<dbReference type="GO" id="GO:0031422">
    <property type="term" value="C:RecQ family helicase-topoisomerase III complex"/>
    <property type="evidence" value="ECO:0007669"/>
    <property type="project" value="TreeGrafter"/>
</dbReference>
<feature type="domain" description="RMI1 N-terminal" evidence="4">
    <location>
        <begin position="15"/>
        <end position="63"/>
    </location>
</feature>
<dbReference type="AlphaFoldDB" id="A0A8R1HVE6"/>
<dbReference type="InterPro" id="IPR049363">
    <property type="entry name" value="RMI1_N"/>
</dbReference>
<accession>A0A8R1HVE6</accession>
<dbReference type="Pfam" id="PF21000">
    <property type="entry name" value="RMI1_N_N"/>
    <property type="match status" value="1"/>
</dbReference>
<dbReference type="Proteomes" id="UP000005237">
    <property type="component" value="Unassembled WGS sequence"/>
</dbReference>
<dbReference type="GO" id="GO:0000712">
    <property type="term" value="P:resolution of meiotic recombination intermediates"/>
    <property type="evidence" value="ECO:0007669"/>
    <property type="project" value="TreeGrafter"/>
</dbReference>
<name>A0A8R1HVE6_CAEJA</name>
<feature type="domain" description="RecQ mediated genome instability protein 1 OB-fold" evidence="3">
    <location>
        <begin position="79"/>
        <end position="220"/>
    </location>
</feature>